<accession>A0A017T9D4</accession>
<comment type="caution">
    <text evidence="2">The sequence shown here is derived from an EMBL/GenBank/DDBJ whole genome shotgun (WGS) entry which is preliminary data.</text>
</comment>
<keyword evidence="3" id="KW-1185">Reference proteome</keyword>
<reference evidence="2 3" key="1">
    <citation type="submission" date="2013-05" db="EMBL/GenBank/DDBJ databases">
        <title>Genome assembly of Chondromyces apiculatus DSM 436.</title>
        <authorList>
            <person name="Sharma G."/>
            <person name="Khatri I."/>
            <person name="Kaur C."/>
            <person name="Mayilraj S."/>
            <person name="Subramanian S."/>
        </authorList>
    </citation>
    <scope>NUCLEOTIDE SEQUENCE [LARGE SCALE GENOMIC DNA]</scope>
    <source>
        <strain evidence="2 3">DSM 436</strain>
    </source>
</reference>
<organism evidence="2 3">
    <name type="scientific">Chondromyces apiculatus DSM 436</name>
    <dbReference type="NCBI Taxonomy" id="1192034"/>
    <lineage>
        <taxon>Bacteria</taxon>
        <taxon>Pseudomonadati</taxon>
        <taxon>Myxococcota</taxon>
        <taxon>Polyangia</taxon>
        <taxon>Polyangiales</taxon>
        <taxon>Polyangiaceae</taxon>
        <taxon>Chondromyces</taxon>
    </lineage>
</organism>
<evidence type="ECO:0000313" key="2">
    <source>
        <dbReference type="EMBL" id="EYF05216.1"/>
    </source>
</evidence>
<dbReference type="Proteomes" id="UP000019678">
    <property type="component" value="Unassembled WGS sequence"/>
</dbReference>
<evidence type="ECO:0000256" key="1">
    <source>
        <dbReference type="SAM" id="MobiDB-lite"/>
    </source>
</evidence>
<protein>
    <submittedName>
        <fullName evidence="2">Uncharacterized protein</fullName>
    </submittedName>
</protein>
<feature type="compositionally biased region" description="Low complexity" evidence="1">
    <location>
        <begin position="1"/>
        <end position="11"/>
    </location>
</feature>
<proteinExistence type="predicted"/>
<feature type="compositionally biased region" description="Pro residues" evidence="1">
    <location>
        <begin position="12"/>
        <end position="22"/>
    </location>
</feature>
<sequence length="71" mass="7890">MYHRPPACTPRAPLPSPPPPTRPSRSRGAGPLSLLLPCPTQQRFRQCPISPRRPECEPRVHLLSKGECLCP</sequence>
<dbReference type="STRING" id="1192034.CAP_3581"/>
<evidence type="ECO:0000313" key="3">
    <source>
        <dbReference type="Proteomes" id="UP000019678"/>
    </source>
</evidence>
<dbReference type="EMBL" id="ASRX01000026">
    <property type="protein sequence ID" value="EYF05216.1"/>
    <property type="molecule type" value="Genomic_DNA"/>
</dbReference>
<dbReference type="AlphaFoldDB" id="A0A017T9D4"/>
<name>A0A017T9D4_9BACT</name>
<gene>
    <name evidence="2" type="ORF">CAP_3581</name>
</gene>
<feature type="region of interest" description="Disordered" evidence="1">
    <location>
        <begin position="1"/>
        <end position="33"/>
    </location>
</feature>